<dbReference type="Proteomes" id="UP000051804">
    <property type="component" value="Unassembled WGS sequence"/>
</dbReference>
<proteinExistence type="predicted"/>
<gene>
    <name evidence="2" type="ORF">FD02_GL000240</name>
</gene>
<comment type="caution">
    <text evidence="2">The sequence shown here is derived from an EMBL/GenBank/DDBJ whole genome shotgun (WGS) entry which is preliminary data.</text>
</comment>
<protein>
    <submittedName>
        <fullName evidence="2">Membrane protein</fullName>
    </submittedName>
</protein>
<feature type="transmembrane region" description="Helical" evidence="1">
    <location>
        <begin position="57"/>
        <end position="76"/>
    </location>
</feature>
<keyword evidence="1" id="KW-0812">Transmembrane</keyword>
<dbReference type="OrthoDB" id="80065at2"/>
<feature type="transmembrane region" description="Helical" evidence="1">
    <location>
        <begin position="7"/>
        <end position="37"/>
    </location>
</feature>
<sequence>MEYLKLLGIVIIVIGFAFKWETTAVVVIAAIVTALFSGMSIPDLLTTLGQSFVDNRMVTLFFLTLPMIGLVERSGLKEVAVNGIKKLKHLTPGWILNIYLAIRELTGVFGINLQGQVQFVRPIIAPMTTAAAEVQRKLTAKDEDVLKGRAAAVDNFGNFFAQNLFVASAGVLLIASTMKSLKHTVTPTQIVTYTIPIAIITLIIVGVYNLWFDRRFKREGK</sequence>
<keyword evidence="3" id="KW-1185">Reference proteome</keyword>
<dbReference type="AlphaFoldDB" id="A0A0R1JID9"/>
<evidence type="ECO:0000313" key="2">
    <source>
        <dbReference type="EMBL" id="KRK71055.1"/>
    </source>
</evidence>
<keyword evidence="1" id="KW-0472">Membrane</keyword>
<evidence type="ECO:0000256" key="1">
    <source>
        <dbReference type="SAM" id="Phobius"/>
    </source>
</evidence>
<dbReference type="PATRIC" id="fig|1291734.4.peg.248"/>
<keyword evidence="1" id="KW-1133">Transmembrane helix</keyword>
<dbReference type="EMBL" id="AZDJ01000030">
    <property type="protein sequence ID" value="KRK71055.1"/>
    <property type="molecule type" value="Genomic_DNA"/>
</dbReference>
<organism evidence="2 3">
    <name type="scientific">Lacticaseibacillus nasuensis JCM 17158</name>
    <dbReference type="NCBI Taxonomy" id="1291734"/>
    <lineage>
        <taxon>Bacteria</taxon>
        <taxon>Bacillati</taxon>
        <taxon>Bacillota</taxon>
        <taxon>Bacilli</taxon>
        <taxon>Lactobacillales</taxon>
        <taxon>Lactobacillaceae</taxon>
        <taxon>Lacticaseibacillus</taxon>
    </lineage>
</organism>
<accession>A0A0R1JID9</accession>
<reference evidence="2 3" key="1">
    <citation type="journal article" date="2015" name="Genome Announc.">
        <title>Expanding the biotechnology potential of lactobacilli through comparative genomics of 213 strains and associated genera.</title>
        <authorList>
            <person name="Sun Z."/>
            <person name="Harris H.M."/>
            <person name="McCann A."/>
            <person name="Guo C."/>
            <person name="Argimon S."/>
            <person name="Zhang W."/>
            <person name="Yang X."/>
            <person name="Jeffery I.B."/>
            <person name="Cooney J.C."/>
            <person name="Kagawa T.F."/>
            <person name="Liu W."/>
            <person name="Song Y."/>
            <person name="Salvetti E."/>
            <person name="Wrobel A."/>
            <person name="Rasinkangas P."/>
            <person name="Parkhill J."/>
            <person name="Rea M.C."/>
            <person name="O'Sullivan O."/>
            <person name="Ritari J."/>
            <person name="Douillard F.P."/>
            <person name="Paul Ross R."/>
            <person name="Yang R."/>
            <person name="Briner A.E."/>
            <person name="Felis G.E."/>
            <person name="de Vos W.M."/>
            <person name="Barrangou R."/>
            <person name="Klaenhammer T.R."/>
            <person name="Caufield P.W."/>
            <person name="Cui Y."/>
            <person name="Zhang H."/>
            <person name="O'Toole P.W."/>
        </authorList>
    </citation>
    <scope>NUCLEOTIDE SEQUENCE [LARGE SCALE GENOMIC DNA]</scope>
    <source>
        <strain evidence="2 3">JCM 17158</strain>
    </source>
</reference>
<dbReference type="Pfam" id="PF06149">
    <property type="entry name" value="DUF969"/>
    <property type="match status" value="1"/>
</dbReference>
<name>A0A0R1JID9_9LACO</name>
<dbReference type="STRING" id="1291734.FD02_GL000240"/>
<dbReference type="InterPro" id="IPR010374">
    <property type="entry name" value="DUF969"/>
</dbReference>
<feature type="transmembrane region" description="Helical" evidence="1">
    <location>
        <begin position="190"/>
        <end position="211"/>
    </location>
</feature>
<evidence type="ECO:0000313" key="3">
    <source>
        <dbReference type="Proteomes" id="UP000051804"/>
    </source>
</evidence>
<feature type="transmembrane region" description="Helical" evidence="1">
    <location>
        <begin position="156"/>
        <end position="178"/>
    </location>
</feature>
<dbReference type="RefSeq" id="WP_054722966.1">
    <property type="nucleotide sequence ID" value="NZ_AZDJ01000030.1"/>
</dbReference>